<dbReference type="EMBL" id="NBWU01000007">
    <property type="protein sequence ID" value="PCE63128.1"/>
    <property type="molecule type" value="Genomic_DNA"/>
</dbReference>
<keyword evidence="2" id="KW-1185">Reference proteome</keyword>
<reference evidence="1 2" key="1">
    <citation type="submission" date="2017-04" db="EMBL/GenBank/DDBJ databases">
        <title>A new member of the family Flavobacteriaceae isolated from ascidians.</title>
        <authorList>
            <person name="Chen L."/>
        </authorList>
    </citation>
    <scope>NUCLEOTIDE SEQUENCE [LARGE SCALE GENOMIC DNA]</scope>
    <source>
        <strain evidence="1 2">HQA918</strain>
    </source>
</reference>
<proteinExistence type="predicted"/>
<dbReference type="Proteomes" id="UP000219559">
    <property type="component" value="Unassembled WGS sequence"/>
</dbReference>
<evidence type="ECO:0000313" key="1">
    <source>
        <dbReference type="EMBL" id="PCE63128.1"/>
    </source>
</evidence>
<accession>A0A2A4G565</accession>
<dbReference type="AlphaFoldDB" id="A0A2A4G565"/>
<dbReference type="SUPFAM" id="SSF52833">
    <property type="entry name" value="Thioredoxin-like"/>
    <property type="match status" value="1"/>
</dbReference>
<protein>
    <submittedName>
        <fullName evidence="1">Thioredoxin family protein</fullName>
    </submittedName>
</protein>
<dbReference type="OrthoDB" id="6120799at2"/>
<organism evidence="1 2">
    <name type="scientific">Sediminicola luteus</name>
    <dbReference type="NCBI Taxonomy" id="319238"/>
    <lineage>
        <taxon>Bacteria</taxon>
        <taxon>Pseudomonadati</taxon>
        <taxon>Bacteroidota</taxon>
        <taxon>Flavobacteriia</taxon>
        <taxon>Flavobacteriales</taxon>
        <taxon>Flavobacteriaceae</taxon>
        <taxon>Sediminicola</taxon>
    </lineage>
</organism>
<evidence type="ECO:0000313" key="2">
    <source>
        <dbReference type="Proteomes" id="UP000219559"/>
    </source>
</evidence>
<dbReference type="Gene3D" id="3.40.30.10">
    <property type="entry name" value="Glutaredoxin"/>
    <property type="match status" value="1"/>
</dbReference>
<dbReference type="InterPro" id="IPR036249">
    <property type="entry name" value="Thioredoxin-like_sf"/>
</dbReference>
<sequence length="201" mass="22669">MSNDIQQIINHSLTKATDYSTYREQVAELVTQGKNTGPEQTEALAEYTKLNDRRMKRLDKTLKISEADENELKAQANRRTFLVLTESWCGDAAQTMPVINKVADLNPNFEMKVVLRDENLDLMDAFLSNGARAIPKMIVLDEDQNVIGEWGSRPSTATKMVEDYKAAHGGLSPEFKQELQLWYNKDKGQTTVTDLKSLIVG</sequence>
<gene>
    <name evidence="1" type="ORF">B7P33_15915</name>
</gene>
<dbReference type="Pfam" id="PF14595">
    <property type="entry name" value="Thioredoxin_9"/>
    <property type="match status" value="1"/>
</dbReference>
<name>A0A2A4G565_9FLAO</name>
<comment type="caution">
    <text evidence="1">The sequence shown here is derived from an EMBL/GenBank/DDBJ whole genome shotgun (WGS) entry which is preliminary data.</text>
</comment>